<feature type="domain" description="Fibronectin type-III" evidence="2">
    <location>
        <begin position="389"/>
        <end position="488"/>
    </location>
</feature>
<sequence>MGGNHAGTKREWRAAWIATVENLDWPSNTGLSKDRQQSEMIRLFDELVSIRMNAVMVQIRPTADAFYPSQINPWSKYLMGDQGKDPGYDPLAFMLQEAHQRNLEFHAWFNPYRVSMNTDRNQLASDHPGRKYPNWVKQYGQKLYYDPGIPQVMDHIVESVMEVVSHYDIDAVHLDDYFYPYPINGQDFPDQDTYQKYGAGQFPSKAEWRRHNVNQLVERLAKAIKQKKPHVKFGISPFGIWRNRSSDPNGSDTSGLESYDDLYVDSRKWIQQKWLDYIIPQIYWNIGHQSAAYEKLADWWSQQVKNNGHHLYMGHALYKVGKDNQAWNQPDEIPNQLELNRSCSEIKGSSFFSVRDVVNNPLGVSDQIKNEYFKFIALVPIMPWLNRAAPKAPVLQSLTPKGDRVEIRWQDTDPGNTAYFVLYRFVDDEPVSIDKPQNIWATIRKSNDPEHVYVDTAISANHAYTYAVTAVERLHHESSPSRSLTIRL</sequence>
<dbReference type="Gene3D" id="3.20.20.80">
    <property type="entry name" value="Glycosidases"/>
    <property type="match status" value="1"/>
</dbReference>
<gene>
    <name evidence="3" type="ORF">SAMN05421852_1059</name>
</gene>
<name>A0A1I3NX67_9BACL</name>
<dbReference type="PANTHER" id="PTHR43405:SF1">
    <property type="entry name" value="GLYCOSYL HYDROLASE DIGH"/>
    <property type="match status" value="1"/>
</dbReference>
<dbReference type="InterPro" id="IPR036116">
    <property type="entry name" value="FN3_sf"/>
</dbReference>
<keyword evidence="1" id="KW-0732">Signal</keyword>
<reference evidence="3 4" key="1">
    <citation type="submission" date="2016-10" db="EMBL/GenBank/DDBJ databases">
        <authorList>
            <person name="de Groot N.N."/>
        </authorList>
    </citation>
    <scope>NUCLEOTIDE SEQUENCE [LARGE SCALE GENOMIC DNA]</scope>
    <source>
        <strain evidence="3 4">DSM 44778</strain>
    </source>
</reference>
<dbReference type="Pfam" id="PF02638">
    <property type="entry name" value="GHL10"/>
    <property type="match status" value="1"/>
</dbReference>
<protein>
    <submittedName>
        <fullName evidence="3">Uncharacterized lipoprotein YddW, UPF0748 family</fullName>
    </submittedName>
</protein>
<dbReference type="STRING" id="46223.SAMN05421852_1059"/>
<evidence type="ECO:0000313" key="3">
    <source>
        <dbReference type="EMBL" id="SFJ13874.1"/>
    </source>
</evidence>
<proteinExistence type="predicted"/>
<dbReference type="SUPFAM" id="SSF49265">
    <property type="entry name" value="Fibronectin type III"/>
    <property type="match status" value="1"/>
</dbReference>
<evidence type="ECO:0000259" key="2">
    <source>
        <dbReference type="PROSITE" id="PS50853"/>
    </source>
</evidence>
<dbReference type="PANTHER" id="PTHR43405">
    <property type="entry name" value="GLYCOSYL HYDROLASE DIGH"/>
    <property type="match status" value="1"/>
</dbReference>
<dbReference type="InterPro" id="IPR013783">
    <property type="entry name" value="Ig-like_fold"/>
</dbReference>
<dbReference type="CDD" id="cd00063">
    <property type="entry name" value="FN3"/>
    <property type="match status" value="1"/>
</dbReference>
<dbReference type="Gene3D" id="2.60.40.10">
    <property type="entry name" value="Immunoglobulins"/>
    <property type="match status" value="1"/>
</dbReference>
<dbReference type="Proteomes" id="UP000199545">
    <property type="component" value="Unassembled WGS sequence"/>
</dbReference>
<dbReference type="InterPro" id="IPR003790">
    <property type="entry name" value="GHL10"/>
</dbReference>
<dbReference type="PROSITE" id="PS50853">
    <property type="entry name" value="FN3"/>
    <property type="match status" value="1"/>
</dbReference>
<keyword evidence="3" id="KW-0449">Lipoprotein</keyword>
<evidence type="ECO:0000313" key="4">
    <source>
        <dbReference type="Proteomes" id="UP000199545"/>
    </source>
</evidence>
<dbReference type="InterPro" id="IPR017853">
    <property type="entry name" value="GH"/>
</dbReference>
<dbReference type="EMBL" id="FORR01000005">
    <property type="protein sequence ID" value="SFJ13874.1"/>
    <property type="molecule type" value="Genomic_DNA"/>
</dbReference>
<dbReference type="SUPFAM" id="SSF51445">
    <property type="entry name" value="(Trans)glycosidases"/>
    <property type="match status" value="1"/>
</dbReference>
<keyword evidence="4" id="KW-1185">Reference proteome</keyword>
<accession>A0A1I3NX67</accession>
<dbReference type="InterPro" id="IPR003961">
    <property type="entry name" value="FN3_dom"/>
</dbReference>
<evidence type="ECO:0000256" key="1">
    <source>
        <dbReference type="ARBA" id="ARBA00022729"/>
    </source>
</evidence>
<dbReference type="RefSeq" id="WP_175482340.1">
    <property type="nucleotide sequence ID" value="NZ_FORR01000005.1"/>
</dbReference>
<organism evidence="3 4">
    <name type="scientific">Thermoflavimicrobium dichotomicum</name>
    <dbReference type="NCBI Taxonomy" id="46223"/>
    <lineage>
        <taxon>Bacteria</taxon>
        <taxon>Bacillati</taxon>
        <taxon>Bacillota</taxon>
        <taxon>Bacilli</taxon>
        <taxon>Bacillales</taxon>
        <taxon>Thermoactinomycetaceae</taxon>
        <taxon>Thermoflavimicrobium</taxon>
    </lineage>
</organism>
<dbReference type="InterPro" id="IPR052177">
    <property type="entry name" value="Divisome_Glycosyl_Hydrolase"/>
</dbReference>
<dbReference type="AlphaFoldDB" id="A0A1I3NX67"/>